<keyword evidence="4" id="KW-0378">Hydrolase</keyword>
<name>A0A0B1PBS1_UNCNE</name>
<reference evidence="4 5" key="1">
    <citation type="journal article" date="2014" name="BMC Genomics">
        <title>Adaptive genomic structural variation in the grape powdery mildew pathogen, Erysiphe necator.</title>
        <authorList>
            <person name="Jones L."/>
            <person name="Riaz S."/>
            <person name="Morales-Cruz A."/>
            <person name="Amrine K.C."/>
            <person name="McGuire B."/>
            <person name="Gubler W.D."/>
            <person name="Walker M.A."/>
            <person name="Cantu D."/>
        </authorList>
    </citation>
    <scope>NUCLEOTIDE SEQUENCE [LARGE SCALE GENOMIC DNA]</scope>
    <source>
        <strain evidence="5">c</strain>
    </source>
</reference>
<dbReference type="PANTHER" id="PTHR11075:SF54">
    <property type="entry name" value="LARGE RIBOSOMAL SUBUNIT PROTEIN ML62"/>
    <property type="match status" value="1"/>
</dbReference>
<dbReference type="OMA" id="FQDQTHR"/>
<feature type="region of interest" description="Disordered" evidence="2">
    <location>
        <begin position="77"/>
        <end position="97"/>
    </location>
</feature>
<evidence type="ECO:0000259" key="3">
    <source>
        <dbReference type="Pfam" id="PF00472"/>
    </source>
</evidence>
<evidence type="ECO:0000313" key="5">
    <source>
        <dbReference type="Proteomes" id="UP000030854"/>
    </source>
</evidence>
<proteinExistence type="inferred from homology"/>
<dbReference type="AlphaFoldDB" id="A0A0B1PBS1"/>
<organism evidence="4 5">
    <name type="scientific">Uncinula necator</name>
    <name type="common">Grape powdery mildew</name>
    <dbReference type="NCBI Taxonomy" id="52586"/>
    <lineage>
        <taxon>Eukaryota</taxon>
        <taxon>Fungi</taxon>
        <taxon>Dikarya</taxon>
        <taxon>Ascomycota</taxon>
        <taxon>Pezizomycotina</taxon>
        <taxon>Leotiomycetes</taxon>
        <taxon>Erysiphales</taxon>
        <taxon>Erysiphaceae</taxon>
        <taxon>Erysiphe</taxon>
    </lineage>
</organism>
<sequence length="191" mass="21786">MALRHLANLKLIMIDFSGKISSFSPASISVRKTQSLKPTMNYSTKFDSNNSKFDFDDARKWFSNFNSDSLPDKIAKTTFSRASGPGGQKTNKTSSKATTSWPVESLLKYIPRVLHADLEKSRYFVASSQSILIKCDTHRSQASNKAETHERLFKELIEIYHKRIPGITTLQQKKKVEKLYPTYLTKVLFLI</sequence>
<dbReference type="PANTHER" id="PTHR11075">
    <property type="entry name" value="PEPTIDE CHAIN RELEASE FACTOR"/>
    <property type="match status" value="1"/>
</dbReference>
<dbReference type="STRING" id="52586.A0A0B1PBS1"/>
<dbReference type="InterPro" id="IPR052104">
    <property type="entry name" value="Mito_Release_Factor_mL62"/>
</dbReference>
<dbReference type="SUPFAM" id="SSF75620">
    <property type="entry name" value="Release factor"/>
    <property type="match status" value="1"/>
</dbReference>
<dbReference type="Gene3D" id="3.30.160.20">
    <property type="match status" value="1"/>
</dbReference>
<dbReference type="GO" id="GO:0005762">
    <property type="term" value="C:mitochondrial large ribosomal subunit"/>
    <property type="evidence" value="ECO:0007669"/>
    <property type="project" value="TreeGrafter"/>
</dbReference>
<feature type="domain" description="Prokaryotic-type class I peptide chain release factors" evidence="3">
    <location>
        <begin position="70"/>
        <end position="162"/>
    </location>
</feature>
<protein>
    <submittedName>
        <fullName evidence="4">Putative peptidyl-trna hydrolase domain-containing protein</fullName>
    </submittedName>
</protein>
<evidence type="ECO:0000313" key="4">
    <source>
        <dbReference type="EMBL" id="KHJ34114.1"/>
    </source>
</evidence>
<dbReference type="Pfam" id="PF00472">
    <property type="entry name" value="RF-1"/>
    <property type="match status" value="1"/>
</dbReference>
<dbReference type="HOGENOM" id="CLU_089470_0_0_1"/>
<dbReference type="EMBL" id="JNVN01001046">
    <property type="protein sequence ID" value="KHJ34114.1"/>
    <property type="molecule type" value="Genomic_DNA"/>
</dbReference>
<gene>
    <name evidence="4" type="ORF">EV44_g3107</name>
</gene>
<accession>A0A0B1PBS1</accession>
<dbReference type="GO" id="GO:0004045">
    <property type="term" value="F:peptidyl-tRNA hydrolase activity"/>
    <property type="evidence" value="ECO:0007669"/>
    <property type="project" value="TreeGrafter"/>
</dbReference>
<comment type="caution">
    <text evidence="4">The sequence shown here is derived from an EMBL/GenBank/DDBJ whole genome shotgun (WGS) entry which is preliminary data.</text>
</comment>
<dbReference type="OrthoDB" id="270639at2759"/>
<keyword evidence="5" id="KW-1185">Reference proteome</keyword>
<dbReference type="InterPro" id="IPR045853">
    <property type="entry name" value="Pep_chain_release_fac_I_sf"/>
</dbReference>
<dbReference type="GO" id="GO:0016150">
    <property type="term" value="F:translation release factor activity, codon nonspecific"/>
    <property type="evidence" value="ECO:0007669"/>
    <property type="project" value="TreeGrafter"/>
</dbReference>
<comment type="similarity">
    <text evidence="1">Belongs to the prokaryotic/mitochondrial release factor family.</text>
</comment>
<dbReference type="GO" id="GO:0070126">
    <property type="term" value="P:mitochondrial translational termination"/>
    <property type="evidence" value="ECO:0007669"/>
    <property type="project" value="TreeGrafter"/>
</dbReference>
<evidence type="ECO:0000256" key="2">
    <source>
        <dbReference type="SAM" id="MobiDB-lite"/>
    </source>
</evidence>
<dbReference type="InterPro" id="IPR000352">
    <property type="entry name" value="Pep_chain_release_fac_I"/>
</dbReference>
<evidence type="ECO:0000256" key="1">
    <source>
        <dbReference type="ARBA" id="ARBA00010835"/>
    </source>
</evidence>
<dbReference type="Proteomes" id="UP000030854">
    <property type="component" value="Unassembled WGS sequence"/>
</dbReference>